<evidence type="ECO:0000256" key="6">
    <source>
        <dbReference type="HAMAP-Rule" id="MF_00175"/>
    </source>
</evidence>
<dbReference type="Pfam" id="PF07724">
    <property type="entry name" value="AAA_2"/>
    <property type="match status" value="1"/>
</dbReference>
<dbReference type="InterPro" id="IPR038366">
    <property type="entry name" value="Znf_CppX_C4_sf"/>
</dbReference>
<dbReference type="InterPro" id="IPR003593">
    <property type="entry name" value="AAA+_ATPase"/>
</dbReference>
<dbReference type="InterPro" id="IPR050052">
    <property type="entry name" value="ATP-dep_Clp_protease_ClpX"/>
</dbReference>
<feature type="binding site" evidence="6 7">
    <location>
        <position position="29"/>
    </location>
    <ligand>
        <name>Zn(2+)</name>
        <dbReference type="ChEBI" id="CHEBI:29105"/>
    </ligand>
</feature>
<dbReference type="FunFam" id="1.10.8.60:FF:000002">
    <property type="entry name" value="ATP-dependent Clp protease ATP-binding subunit ClpX"/>
    <property type="match status" value="1"/>
</dbReference>
<evidence type="ECO:0000256" key="5">
    <source>
        <dbReference type="ARBA" id="ARBA00023186"/>
    </source>
</evidence>
<evidence type="ECO:0000313" key="10">
    <source>
        <dbReference type="Proteomes" id="UP000236910"/>
    </source>
</evidence>
<evidence type="ECO:0000313" key="9">
    <source>
        <dbReference type="EMBL" id="PMP81629.1"/>
    </source>
</evidence>
<dbReference type="InterPro" id="IPR019489">
    <property type="entry name" value="Clp_ATPase_C"/>
</dbReference>
<keyword evidence="9" id="KW-0645">Protease</keyword>
<dbReference type="GO" id="GO:0008270">
    <property type="term" value="F:zinc ion binding"/>
    <property type="evidence" value="ECO:0007669"/>
    <property type="project" value="UniProtKB-UniRule"/>
</dbReference>
<dbReference type="PANTHER" id="PTHR48102">
    <property type="entry name" value="ATP-DEPENDENT CLP PROTEASE ATP-BINDING SUBUNIT CLPX-LIKE, MITOCHONDRIAL-RELATED"/>
    <property type="match status" value="1"/>
</dbReference>
<dbReference type="GO" id="GO:0051301">
    <property type="term" value="P:cell division"/>
    <property type="evidence" value="ECO:0007669"/>
    <property type="project" value="TreeGrafter"/>
</dbReference>
<comment type="caution">
    <text evidence="9">The sequence shown here is derived from an EMBL/GenBank/DDBJ whole genome shotgun (WGS) entry which is preliminary data.</text>
</comment>
<dbReference type="HAMAP" id="MF_00175">
    <property type="entry name" value="ClpX"/>
    <property type="match status" value="1"/>
</dbReference>
<dbReference type="Pfam" id="PF10431">
    <property type="entry name" value="ClpB_D2-small"/>
    <property type="match status" value="1"/>
</dbReference>
<dbReference type="NCBIfam" id="TIGR00382">
    <property type="entry name" value="clpX"/>
    <property type="match status" value="1"/>
</dbReference>
<evidence type="ECO:0000256" key="3">
    <source>
        <dbReference type="ARBA" id="ARBA00022833"/>
    </source>
</evidence>
<protein>
    <recommendedName>
        <fullName evidence="6">ATP-dependent Clp protease ATP-binding subunit ClpX</fullName>
    </recommendedName>
</protein>
<dbReference type="AlphaFoldDB" id="A0A2J6X568"/>
<dbReference type="SUPFAM" id="SSF52540">
    <property type="entry name" value="P-loop containing nucleoside triphosphate hydrolases"/>
    <property type="match status" value="1"/>
</dbReference>
<dbReference type="GO" id="GO:0005524">
    <property type="term" value="F:ATP binding"/>
    <property type="evidence" value="ECO:0007669"/>
    <property type="project" value="UniProtKB-UniRule"/>
</dbReference>
<dbReference type="GO" id="GO:0008233">
    <property type="term" value="F:peptidase activity"/>
    <property type="evidence" value="ECO:0007669"/>
    <property type="project" value="UniProtKB-KW"/>
</dbReference>
<dbReference type="EMBL" id="PNIX01000298">
    <property type="protein sequence ID" value="PMP81629.1"/>
    <property type="molecule type" value="Genomic_DNA"/>
</dbReference>
<dbReference type="PANTHER" id="PTHR48102:SF7">
    <property type="entry name" value="ATP-DEPENDENT CLP PROTEASE ATP-BINDING SUBUNIT CLPX-LIKE, MITOCHONDRIAL"/>
    <property type="match status" value="1"/>
</dbReference>
<feature type="binding site" evidence="6 7">
    <location>
        <position position="9"/>
    </location>
    <ligand>
        <name>Zn(2+)</name>
        <dbReference type="ChEBI" id="CHEBI:29105"/>
    </ligand>
</feature>
<sequence length="405" mass="45298">MEEPRCSFCGKSYSEVDKLITGPDGVYICDECVVKAYNLLVHEGKKKQSKKHIPLPSEIKSFLDEYIIGQEEAKLVISVAAYNHYKRIFQNEGEVEIEKSNILLIGPTGSGKTFIAKVLSKILDVPLAISDATSITEAGYVGEDVESIIQRLLIASDFDVSKAEKGIAYIDEIDKIARKGENPSITRDVSGEGVQQGLLKILEGTIANVPPQGGRKHPLQEFIKVNTKDILFIGGGTFEGIEKIVEERIKKRRIGFAQEILTDDNENSRILPQDLIKFGMIPEFVGRFPVIAKLNKLTKEELVRILIEPKNALVKQYQKMFEIDGVSLEFEKEALDYIADKALELNIGARGLRSVMEQSMIELMYKIPQNKSIKKCIITRAFLEDDVEPILLNAKNERVALKEAA</sequence>
<dbReference type="SUPFAM" id="SSF57716">
    <property type="entry name" value="Glucocorticoid receptor-like (DNA-binding domain)"/>
    <property type="match status" value="1"/>
</dbReference>
<dbReference type="SMART" id="SM00994">
    <property type="entry name" value="zf-C4_ClpX"/>
    <property type="match status" value="1"/>
</dbReference>
<dbReference type="InterPro" id="IPR010603">
    <property type="entry name" value="Znf_CppX_C4"/>
</dbReference>
<dbReference type="PROSITE" id="PS51902">
    <property type="entry name" value="CLPX_ZB"/>
    <property type="match status" value="1"/>
</dbReference>
<dbReference type="GO" id="GO:0140662">
    <property type="term" value="F:ATP-dependent protein folding chaperone"/>
    <property type="evidence" value="ECO:0007669"/>
    <property type="project" value="InterPro"/>
</dbReference>
<dbReference type="Proteomes" id="UP000236910">
    <property type="component" value="Unassembled WGS sequence"/>
</dbReference>
<dbReference type="NCBIfam" id="NF003745">
    <property type="entry name" value="PRK05342.1"/>
    <property type="match status" value="1"/>
</dbReference>
<feature type="binding site" evidence="6">
    <location>
        <begin position="107"/>
        <end position="114"/>
    </location>
    <ligand>
        <name>ATP</name>
        <dbReference type="ChEBI" id="CHEBI:30616"/>
    </ligand>
</feature>
<comment type="similarity">
    <text evidence="6 7">Belongs to the ClpX chaperone family.</text>
</comment>
<keyword evidence="5 6" id="KW-0143">Chaperone</keyword>
<comment type="subunit">
    <text evidence="6">Component of the ClpX-ClpP complex. Forms a hexameric ring that, in the presence of ATP, binds to fourteen ClpP subunits assembled into a disk-like structure with a central cavity, resembling the structure of eukaryotic proteasomes.</text>
</comment>
<dbReference type="GO" id="GO:0016887">
    <property type="term" value="F:ATP hydrolysis activity"/>
    <property type="evidence" value="ECO:0007669"/>
    <property type="project" value="InterPro"/>
</dbReference>
<dbReference type="InterPro" id="IPR004487">
    <property type="entry name" value="Clp_protease_ATP-bd_su_ClpX"/>
</dbReference>
<dbReference type="GO" id="GO:0009376">
    <property type="term" value="C:HslUV protease complex"/>
    <property type="evidence" value="ECO:0007669"/>
    <property type="project" value="TreeGrafter"/>
</dbReference>
<dbReference type="Gene3D" id="3.40.50.300">
    <property type="entry name" value="P-loop containing nucleotide triphosphate hydrolases"/>
    <property type="match status" value="1"/>
</dbReference>
<keyword evidence="9" id="KW-0378">Hydrolase</keyword>
<feature type="binding site" evidence="6 7">
    <location>
        <position position="6"/>
    </location>
    <ligand>
        <name>Zn(2+)</name>
        <dbReference type="ChEBI" id="CHEBI:29105"/>
    </ligand>
</feature>
<dbReference type="GO" id="GO:0046983">
    <property type="term" value="F:protein dimerization activity"/>
    <property type="evidence" value="ECO:0007669"/>
    <property type="project" value="UniProtKB-UniRule"/>
</dbReference>
<reference evidence="9 10" key="1">
    <citation type="submission" date="2018-01" db="EMBL/GenBank/DDBJ databases">
        <title>Metagenomic assembled genomes from two thermal pools in the Uzon Caldera, Kamchatka, Russia.</title>
        <authorList>
            <person name="Wilkins L."/>
            <person name="Ettinger C."/>
        </authorList>
    </citation>
    <scope>NUCLEOTIDE SEQUENCE [LARGE SCALE GENOMIC DNA]</scope>
    <source>
        <strain evidence="9">ARK-10</strain>
    </source>
</reference>
<dbReference type="InterPro" id="IPR059188">
    <property type="entry name" value="Znf_CLPX-like"/>
</dbReference>
<dbReference type="GO" id="GO:0051603">
    <property type="term" value="P:proteolysis involved in protein catabolic process"/>
    <property type="evidence" value="ECO:0007669"/>
    <property type="project" value="TreeGrafter"/>
</dbReference>
<evidence type="ECO:0000256" key="1">
    <source>
        <dbReference type="ARBA" id="ARBA00022723"/>
    </source>
</evidence>
<keyword evidence="2 6" id="KW-0547">Nucleotide-binding</keyword>
<dbReference type="Gene3D" id="1.10.8.60">
    <property type="match status" value="1"/>
</dbReference>
<dbReference type="InterPro" id="IPR003959">
    <property type="entry name" value="ATPase_AAA_core"/>
</dbReference>
<evidence type="ECO:0000259" key="8">
    <source>
        <dbReference type="PROSITE" id="PS51902"/>
    </source>
</evidence>
<organism evidence="9 10">
    <name type="scientific">Caldisericum exile</name>
    <dbReference type="NCBI Taxonomy" id="693075"/>
    <lineage>
        <taxon>Bacteria</taxon>
        <taxon>Pseudomonadati</taxon>
        <taxon>Caldisericota/Cryosericota group</taxon>
        <taxon>Caldisericota</taxon>
        <taxon>Caldisericia</taxon>
        <taxon>Caldisericales</taxon>
        <taxon>Caldisericaceae</taxon>
        <taxon>Caldisericum</taxon>
    </lineage>
</organism>
<evidence type="ECO:0000256" key="4">
    <source>
        <dbReference type="ARBA" id="ARBA00022840"/>
    </source>
</evidence>
<dbReference type="GO" id="GO:0051082">
    <property type="term" value="F:unfolded protein binding"/>
    <property type="evidence" value="ECO:0007669"/>
    <property type="project" value="UniProtKB-UniRule"/>
</dbReference>
<dbReference type="Gene3D" id="6.20.220.10">
    <property type="entry name" value="ClpX chaperone, C4-type zinc finger domain"/>
    <property type="match status" value="1"/>
</dbReference>
<feature type="domain" description="ClpX-type ZB" evidence="8">
    <location>
        <begin position="1"/>
        <end position="48"/>
    </location>
</feature>
<dbReference type="SMART" id="SM00382">
    <property type="entry name" value="AAA"/>
    <property type="match status" value="1"/>
</dbReference>
<evidence type="ECO:0000256" key="2">
    <source>
        <dbReference type="ARBA" id="ARBA00022741"/>
    </source>
</evidence>
<comment type="function">
    <text evidence="6">ATP-dependent specificity component of the Clp protease. It directs the protease to specific substrates. Can perform chaperone functions in the absence of ClpP.</text>
</comment>
<keyword evidence="3 6" id="KW-0862">Zinc</keyword>
<keyword evidence="1 6" id="KW-0479">Metal-binding</keyword>
<name>A0A2J6X568_9BACT</name>
<dbReference type="InterPro" id="IPR027417">
    <property type="entry name" value="P-loop_NTPase"/>
</dbReference>
<dbReference type="InterPro" id="IPR046425">
    <property type="entry name" value="ClpX_bact"/>
</dbReference>
<dbReference type="RefSeq" id="WP_424586403.1">
    <property type="nucleotide sequence ID" value="NZ_JBNARP010000001.1"/>
</dbReference>
<accession>A0A2J6X568</accession>
<evidence type="ECO:0000256" key="7">
    <source>
        <dbReference type="PROSITE-ProRule" id="PRU01250"/>
    </source>
</evidence>
<dbReference type="Pfam" id="PF06689">
    <property type="entry name" value="zf-C4_ClpX"/>
    <property type="match status" value="1"/>
</dbReference>
<keyword evidence="4 6" id="KW-0067">ATP-binding</keyword>
<dbReference type="SMART" id="SM01086">
    <property type="entry name" value="ClpB_D2-small"/>
    <property type="match status" value="1"/>
</dbReference>
<feature type="binding site" evidence="6 7">
    <location>
        <position position="32"/>
    </location>
    <ligand>
        <name>Zn(2+)</name>
        <dbReference type="ChEBI" id="CHEBI:29105"/>
    </ligand>
</feature>
<dbReference type="CDD" id="cd19497">
    <property type="entry name" value="RecA-like_ClpX"/>
    <property type="match status" value="1"/>
</dbReference>
<gene>
    <name evidence="6" type="primary">clpX</name>
    <name evidence="9" type="ORF">C0175_05115</name>
</gene>
<proteinExistence type="inferred from homology"/>